<dbReference type="Proteomes" id="UP000027059">
    <property type="component" value="Chromosome"/>
</dbReference>
<keyword evidence="6" id="KW-1185">Reference proteome</keyword>
<evidence type="ECO:0000313" key="6">
    <source>
        <dbReference type="Proteomes" id="UP000027059"/>
    </source>
</evidence>
<dbReference type="PANTHER" id="PTHR46193:SF21">
    <property type="entry name" value="SLL1138 PROTEIN"/>
    <property type="match status" value="1"/>
</dbReference>
<dbReference type="CDD" id="cd07505">
    <property type="entry name" value="HAD_BPGM-like"/>
    <property type="match status" value="1"/>
</dbReference>
<proteinExistence type="inferred from homology"/>
<dbReference type="EMBL" id="CP007243">
    <property type="protein sequence ID" value="AIA30006.1"/>
    <property type="molecule type" value="Genomic_DNA"/>
</dbReference>
<dbReference type="GO" id="GO:0046872">
    <property type="term" value="F:metal ion binding"/>
    <property type="evidence" value="ECO:0007669"/>
    <property type="project" value="UniProtKB-KW"/>
</dbReference>
<dbReference type="Gene3D" id="3.40.50.1000">
    <property type="entry name" value="HAD superfamily/HAD-like"/>
    <property type="match status" value="1"/>
</dbReference>
<dbReference type="InterPro" id="IPR051600">
    <property type="entry name" value="Beta-PGM-like"/>
</dbReference>
<comment type="similarity">
    <text evidence="2">Belongs to the HAD-like hydrolase superfamily. CbbY/CbbZ/Gph/YieH family.</text>
</comment>
<name>A0A059XXG5_9BACT</name>
<dbReference type="SFLD" id="SFLDS00003">
    <property type="entry name" value="Haloacid_Dehalogenase"/>
    <property type="match status" value="1"/>
</dbReference>
<comment type="cofactor">
    <cofactor evidence="1">
        <name>Mg(2+)</name>
        <dbReference type="ChEBI" id="CHEBI:18420"/>
    </cofactor>
</comment>
<dbReference type="InterPro" id="IPR041492">
    <property type="entry name" value="HAD_2"/>
</dbReference>
<dbReference type="RefSeq" id="WP_038504425.1">
    <property type="nucleotide sequence ID" value="NZ_CP007243.1"/>
</dbReference>
<dbReference type="HOGENOM" id="CLU_045011_13_3_0"/>
<dbReference type="NCBIfam" id="TIGR01509">
    <property type="entry name" value="HAD-SF-IA-v3"/>
    <property type="match status" value="1"/>
</dbReference>
<dbReference type="Gene3D" id="1.10.150.240">
    <property type="entry name" value="Putative phosphatase, domain 2"/>
    <property type="match status" value="1"/>
</dbReference>
<sequence>MHVTVSGKTEAVLFDFNGVIIDDERVHLELFQDVLSRHGVELDEDVYWREFLGMDDRGAFAGAWTQAFGQPPGEEHLTGMIREKAALYRKRLESGLPLYEGAVNLIRALSSRLPMGIVSGALRDEIRRTLQIAGLEDSFRFIVSAEDTLRGKPDPEGYRIGFDLLKQSGFSGTPGDVLVIEDSVQGVEAAQSAGMRTFAVGHTYPLPALSRADRVFPHIRTIRPEDILNPSDKTNV</sequence>
<dbReference type="KEGG" id="lfp:Y981_01790"/>
<dbReference type="SUPFAM" id="SSF56784">
    <property type="entry name" value="HAD-like"/>
    <property type="match status" value="1"/>
</dbReference>
<evidence type="ECO:0000256" key="1">
    <source>
        <dbReference type="ARBA" id="ARBA00001946"/>
    </source>
</evidence>
<keyword evidence="3" id="KW-0479">Metal-binding</keyword>
<evidence type="ECO:0000256" key="4">
    <source>
        <dbReference type="ARBA" id="ARBA00022842"/>
    </source>
</evidence>
<keyword evidence="4" id="KW-0460">Magnesium</keyword>
<reference evidence="5 6" key="2">
    <citation type="journal article" date="2015" name="Biomed. Res. Int.">
        <title>Effects of Arsenite Resistance on the Growth and Functional Gene Expression of Leptospirillum ferriphilum and Acidithiobacillus thiooxidans in Pure Culture and Coculture.</title>
        <authorList>
            <person name="Jiang H."/>
            <person name="Liang Y."/>
            <person name="Yin H."/>
            <person name="Xiao Y."/>
            <person name="Guo X."/>
            <person name="Xu Y."/>
            <person name="Hu Q."/>
            <person name="Liu H."/>
            <person name="Liu X."/>
        </authorList>
    </citation>
    <scope>NUCLEOTIDE SEQUENCE [LARGE SCALE GENOMIC DNA]</scope>
    <source>
        <strain evidence="5 6">YSK</strain>
    </source>
</reference>
<dbReference type="Pfam" id="PF13419">
    <property type="entry name" value="HAD_2"/>
    <property type="match status" value="1"/>
</dbReference>
<gene>
    <name evidence="5" type="ORF">Y981_01790</name>
</gene>
<dbReference type="OrthoDB" id="9797743at2"/>
<protein>
    <submittedName>
        <fullName evidence="5">Haloacid dehalogenase</fullName>
    </submittedName>
</protein>
<dbReference type="SFLD" id="SFLDG01129">
    <property type="entry name" value="C1.5:_HAD__Beta-PGM__Phosphata"/>
    <property type="match status" value="1"/>
</dbReference>
<dbReference type="GO" id="GO:0003824">
    <property type="term" value="F:catalytic activity"/>
    <property type="evidence" value="ECO:0007669"/>
    <property type="project" value="UniProtKB-ARBA"/>
</dbReference>
<organism evidence="5 6">
    <name type="scientific">Leptospirillum ferriphilum YSK</name>
    <dbReference type="NCBI Taxonomy" id="1441628"/>
    <lineage>
        <taxon>Bacteria</taxon>
        <taxon>Pseudomonadati</taxon>
        <taxon>Nitrospirota</taxon>
        <taxon>Nitrospiria</taxon>
        <taxon>Nitrospirales</taxon>
        <taxon>Nitrospiraceae</taxon>
        <taxon>Leptospirillum</taxon>
    </lineage>
</organism>
<accession>A0A059XXG5</accession>
<dbReference type="InterPro" id="IPR036412">
    <property type="entry name" value="HAD-like_sf"/>
</dbReference>
<evidence type="ECO:0000256" key="2">
    <source>
        <dbReference type="ARBA" id="ARBA00006171"/>
    </source>
</evidence>
<dbReference type="InterPro" id="IPR023214">
    <property type="entry name" value="HAD_sf"/>
</dbReference>
<dbReference type="InterPro" id="IPR023198">
    <property type="entry name" value="PGP-like_dom2"/>
</dbReference>
<dbReference type="AlphaFoldDB" id="A0A059XXG5"/>
<dbReference type="PANTHER" id="PTHR46193">
    <property type="entry name" value="6-PHOSPHOGLUCONATE PHOSPHATASE"/>
    <property type="match status" value="1"/>
</dbReference>
<reference evidence="6" key="1">
    <citation type="submission" date="2014-02" db="EMBL/GenBank/DDBJ databases">
        <title>Complete genome sequence and comparative genomic analysis of the nitrogen-fixing bacterium Leptospirillum ferriphilum YSK.</title>
        <authorList>
            <person name="Guo X."/>
            <person name="Yin H."/>
            <person name="Liang Y."/>
            <person name="Hu Q."/>
            <person name="Ma L."/>
            <person name="Xiao Y."/>
            <person name="Zhang X."/>
            <person name="Qiu G."/>
            <person name="Liu X."/>
        </authorList>
    </citation>
    <scope>NUCLEOTIDE SEQUENCE [LARGE SCALE GENOMIC DNA]</scope>
    <source>
        <strain evidence="6">YSK</strain>
    </source>
</reference>
<evidence type="ECO:0000313" key="5">
    <source>
        <dbReference type="EMBL" id="AIA30006.1"/>
    </source>
</evidence>
<evidence type="ECO:0000256" key="3">
    <source>
        <dbReference type="ARBA" id="ARBA00022723"/>
    </source>
</evidence>
<dbReference type="InterPro" id="IPR006439">
    <property type="entry name" value="HAD-SF_hydro_IA"/>
</dbReference>